<name>A0A167N0B8_CALVF</name>
<sequence length="394" mass="42387">MYTGLWWVVPSCTLLWWASPSAETALAMIILCFPSTFADCSLLAYRTLMALLQVLPSPFTLLRSFLKTIVAGLIINILLILCMAEAVLIGALLLFLKRIIVSVLQTLCTQSDNIIYAAMLILPILLLPKPIAVLVGTIRKRTHHRPSNQRETIGSGTTGVMRRRAIHDRTKNGADRNVVSATFPSTSPEAARPPSTPSVTPQPYIDHFPPPSRPVVPSPPLSRPVVPSPPPSASTLASAVPPSARPLPPVPGHHANYASTFVSFSHSTPMILQSPVDATAWTAPPPYSTTNSIRLRLGRLLSSSSTRGNNNRAHHPNSPAVILPQAATSVPLDYPGSRGGRSHEPFVPPARTGSPGAFPQPVSRYSSITSHLSTSNLPPEWTPSEPPPEYTVLS</sequence>
<feature type="transmembrane region" description="Helical" evidence="2">
    <location>
        <begin position="114"/>
        <end position="135"/>
    </location>
</feature>
<feature type="compositionally biased region" description="Pro residues" evidence="1">
    <location>
        <begin position="208"/>
        <end position="232"/>
    </location>
</feature>
<evidence type="ECO:0000256" key="1">
    <source>
        <dbReference type="SAM" id="MobiDB-lite"/>
    </source>
</evidence>
<keyword evidence="4" id="KW-1185">Reference proteome</keyword>
<feature type="region of interest" description="Disordered" evidence="1">
    <location>
        <begin position="303"/>
        <end position="394"/>
    </location>
</feature>
<feature type="compositionally biased region" description="Low complexity" evidence="1">
    <location>
        <begin position="233"/>
        <end position="242"/>
    </location>
</feature>
<keyword evidence="2" id="KW-1133">Transmembrane helix</keyword>
<dbReference type="EMBL" id="KV417280">
    <property type="protein sequence ID" value="KZO97217.1"/>
    <property type="molecule type" value="Genomic_DNA"/>
</dbReference>
<organism evidence="3 4">
    <name type="scientific">Calocera viscosa (strain TUFC12733)</name>
    <dbReference type="NCBI Taxonomy" id="1330018"/>
    <lineage>
        <taxon>Eukaryota</taxon>
        <taxon>Fungi</taxon>
        <taxon>Dikarya</taxon>
        <taxon>Basidiomycota</taxon>
        <taxon>Agaricomycotina</taxon>
        <taxon>Dacrymycetes</taxon>
        <taxon>Dacrymycetales</taxon>
        <taxon>Dacrymycetaceae</taxon>
        <taxon>Calocera</taxon>
    </lineage>
</organism>
<evidence type="ECO:0000256" key="2">
    <source>
        <dbReference type="SAM" id="Phobius"/>
    </source>
</evidence>
<feature type="compositionally biased region" description="Pro residues" evidence="1">
    <location>
        <begin position="380"/>
        <end position="394"/>
    </location>
</feature>
<accession>A0A167N0B8</accession>
<keyword evidence="2" id="KW-0812">Transmembrane</keyword>
<dbReference type="AlphaFoldDB" id="A0A167N0B8"/>
<reference evidence="3 4" key="1">
    <citation type="journal article" date="2016" name="Mol. Biol. Evol.">
        <title>Comparative Genomics of Early-Diverging Mushroom-Forming Fungi Provides Insights into the Origins of Lignocellulose Decay Capabilities.</title>
        <authorList>
            <person name="Nagy L.G."/>
            <person name="Riley R."/>
            <person name="Tritt A."/>
            <person name="Adam C."/>
            <person name="Daum C."/>
            <person name="Floudas D."/>
            <person name="Sun H."/>
            <person name="Yadav J.S."/>
            <person name="Pangilinan J."/>
            <person name="Larsson K.H."/>
            <person name="Matsuura K."/>
            <person name="Barry K."/>
            <person name="Labutti K."/>
            <person name="Kuo R."/>
            <person name="Ohm R.A."/>
            <person name="Bhattacharya S.S."/>
            <person name="Shirouzu T."/>
            <person name="Yoshinaga Y."/>
            <person name="Martin F.M."/>
            <person name="Grigoriev I.V."/>
            <person name="Hibbett D.S."/>
        </authorList>
    </citation>
    <scope>NUCLEOTIDE SEQUENCE [LARGE SCALE GENOMIC DNA]</scope>
    <source>
        <strain evidence="3 4">TUFC12733</strain>
    </source>
</reference>
<keyword evidence="2" id="KW-0472">Membrane</keyword>
<protein>
    <submittedName>
        <fullName evidence="3">Uncharacterized protein</fullName>
    </submittedName>
</protein>
<evidence type="ECO:0000313" key="3">
    <source>
        <dbReference type="EMBL" id="KZO97217.1"/>
    </source>
</evidence>
<feature type="compositionally biased region" description="Polar residues" evidence="1">
    <location>
        <begin position="179"/>
        <end position="188"/>
    </location>
</feature>
<feature type="region of interest" description="Disordered" evidence="1">
    <location>
        <begin position="143"/>
        <end position="162"/>
    </location>
</feature>
<gene>
    <name evidence="3" type="ORF">CALVIDRAFT_79531</name>
</gene>
<dbReference type="Proteomes" id="UP000076738">
    <property type="component" value="Unassembled WGS sequence"/>
</dbReference>
<feature type="compositionally biased region" description="Polar residues" evidence="1">
    <location>
        <begin position="363"/>
        <end position="377"/>
    </location>
</feature>
<feature type="region of interest" description="Disordered" evidence="1">
    <location>
        <begin position="168"/>
        <end position="247"/>
    </location>
</feature>
<proteinExistence type="predicted"/>
<evidence type="ECO:0000313" key="4">
    <source>
        <dbReference type="Proteomes" id="UP000076738"/>
    </source>
</evidence>
<feature type="transmembrane region" description="Helical" evidence="2">
    <location>
        <begin position="69"/>
        <end position="94"/>
    </location>
</feature>